<dbReference type="Proteomes" id="UP001589776">
    <property type="component" value="Unassembled WGS sequence"/>
</dbReference>
<dbReference type="Gene3D" id="3.10.450.50">
    <property type="match status" value="1"/>
</dbReference>
<protein>
    <submittedName>
        <fullName evidence="2">Nuclear transport factor 2 family protein</fullName>
    </submittedName>
</protein>
<name>A0ABV6DJD1_9BACL</name>
<dbReference type="RefSeq" id="WP_377469997.1">
    <property type="nucleotide sequence ID" value="NZ_JBHLWN010000035.1"/>
</dbReference>
<evidence type="ECO:0000313" key="2">
    <source>
        <dbReference type="EMBL" id="MFC0212774.1"/>
    </source>
</evidence>
<dbReference type="SUPFAM" id="SSF54427">
    <property type="entry name" value="NTF2-like"/>
    <property type="match status" value="1"/>
</dbReference>
<accession>A0ABV6DJD1</accession>
<evidence type="ECO:0000313" key="3">
    <source>
        <dbReference type="Proteomes" id="UP001589776"/>
    </source>
</evidence>
<dbReference type="Pfam" id="PF12680">
    <property type="entry name" value="SnoaL_2"/>
    <property type="match status" value="1"/>
</dbReference>
<keyword evidence="3" id="KW-1185">Reference proteome</keyword>
<gene>
    <name evidence="2" type="ORF">ACFFK0_09905</name>
</gene>
<dbReference type="InterPro" id="IPR037401">
    <property type="entry name" value="SnoaL-like"/>
</dbReference>
<sequence length="130" mass="15245">MKVNTVKRFFELIEGFNTEEADYKDVLHPDIEQTEYPNLITASPTICDYKTLLTRIPQGKALLKEQHYDIQRVYEQEDTVITEVIWTATVGIDAGAFKAGQPLRAYFCCIFEFKEGKIYRQRNYDCFERT</sequence>
<reference evidence="2 3" key="1">
    <citation type="submission" date="2024-09" db="EMBL/GenBank/DDBJ databases">
        <authorList>
            <person name="Sun Q."/>
            <person name="Mori K."/>
        </authorList>
    </citation>
    <scope>NUCLEOTIDE SEQUENCE [LARGE SCALE GENOMIC DNA]</scope>
    <source>
        <strain evidence="2 3">CCM 7759</strain>
    </source>
</reference>
<dbReference type="InterPro" id="IPR032710">
    <property type="entry name" value="NTF2-like_dom_sf"/>
</dbReference>
<comment type="caution">
    <text evidence="2">The sequence shown here is derived from an EMBL/GenBank/DDBJ whole genome shotgun (WGS) entry which is preliminary data.</text>
</comment>
<evidence type="ECO:0000259" key="1">
    <source>
        <dbReference type="Pfam" id="PF12680"/>
    </source>
</evidence>
<proteinExistence type="predicted"/>
<dbReference type="EMBL" id="JBHLWN010000035">
    <property type="protein sequence ID" value="MFC0212774.1"/>
    <property type="molecule type" value="Genomic_DNA"/>
</dbReference>
<feature type="domain" description="SnoaL-like" evidence="1">
    <location>
        <begin position="6"/>
        <end position="120"/>
    </location>
</feature>
<organism evidence="2 3">
    <name type="scientific">Paenibacillus chartarius</name>
    <dbReference type="NCBI Taxonomy" id="747481"/>
    <lineage>
        <taxon>Bacteria</taxon>
        <taxon>Bacillati</taxon>
        <taxon>Bacillota</taxon>
        <taxon>Bacilli</taxon>
        <taxon>Bacillales</taxon>
        <taxon>Paenibacillaceae</taxon>
        <taxon>Paenibacillus</taxon>
    </lineage>
</organism>